<dbReference type="GO" id="GO:0005516">
    <property type="term" value="F:calmodulin binding"/>
    <property type="evidence" value="ECO:0007669"/>
    <property type="project" value="UniProtKB-KW"/>
</dbReference>
<evidence type="ECO:0000256" key="6">
    <source>
        <dbReference type="ARBA" id="ARBA00023136"/>
    </source>
</evidence>
<proteinExistence type="inferred from homology"/>
<protein>
    <recommendedName>
        <fullName evidence="8">MLO-like protein</fullName>
    </recommendedName>
</protein>
<evidence type="ECO:0000256" key="10">
    <source>
        <dbReference type="SAM" id="Phobius"/>
    </source>
</evidence>
<comment type="similarity">
    <text evidence="2 8">Belongs to the MLO family.</text>
</comment>
<feature type="transmembrane region" description="Helical" evidence="10">
    <location>
        <begin position="409"/>
        <end position="432"/>
    </location>
</feature>
<dbReference type="FunCoup" id="A0A059ADF6">
    <property type="interactions" value="141"/>
</dbReference>
<feature type="compositionally biased region" description="Polar residues" evidence="9">
    <location>
        <begin position="518"/>
        <end position="539"/>
    </location>
</feature>
<dbReference type="KEGG" id="egr:104421679"/>
<evidence type="ECO:0000256" key="3">
    <source>
        <dbReference type="ARBA" id="ARBA00022692"/>
    </source>
</evidence>
<evidence type="ECO:0000256" key="2">
    <source>
        <dbReference type="ARBA" id="ARBA00006574"/>
    </source>
</evidence>
<gene>
    <name evidence="8" type="primary">MLO</name>
    <name evidence="11" type="ORF">EUGRSUZ_J00942</name>
</gene>
<organism evidence="11">
    <name type="scientific">Eucalyptus grandis</name>
    <name type="common">Flooded gum</name>
    <dbReference type="NCBI Taxonomy" id="71139"/>
    <lineage>
        <taxon>Eukaryota</taxon>
        <taxon>Viridiplantae</taxon>
        <taxon>Streptophyta</taxon>
        <taxon>Embryophyta</taxon>
        <taxon>Tracheophyta</taxon>
        <taxon>Spermatophyta</taxon>
        <taxon>Magnoliopsida</taxon>
        <taxon>eudicotyledons</taxon>
        <taxon>Gunneridae</taxon>
        <taxon>Pentapetalae</taxon>
        <taxon>rosids</taxon>
        <taxon>malvids</taxon>
        <taxon>Myrtales</taxon>
        <taxon>Myrtaceae</taxon>
        <taxon>Myrtoideae</taxon>
        <taxon>Eucalypteae</taxon>
        <taxon>Eucalyptus</taxon>
    </lineage>
</organism>
<dbReference type="OMA" id="PVLMWIV"/>
<evidence type="ECO:0000256" key="9">
    <source>
        <dbReference type="SAM" id="MobiDB-lite"/>
    </source>
</evidence>
<feature type="region of interest" description="Disordered" evidence="9">
    <location>
        <begin position="461"/>
        <end position="484"/>
    </location>
</feature>
<feature type="transmembrane region" description="Helical" evidence="10">
    <location>
        <begin position="284"/>
        <end position="304"/>
    </location>
</feature>
<evidence type="ECO:0000256" key="5">
    <source>
        <dbReference type="ARBA" id="ARBA00022989"/>
    </source>
</evidence>
<keyword evidence="7 8" id="KW-0568">Pathogenesis-related protein</keyword>
<evidence type="ECO:0000256" key="7">
    <source>
        <dbReference type="ARBA" id="ARBA00023265"/>
    </source>
</evidence>
<feature type="region of interest" description="Disordered" evidence="9">
    <location>
        <begin position="500"/>
        <end position="539"/>
    </location>
</feature>
<comment type="domain">
    <text evidence="8">The C-terminus contains a calmodulin-binding domain, which binds calmodulin in a calcium-dependent fashion.</text>
</comment>
<dbReference type="Pfam" id="PF03094">
    <property type="entry name" value="Mlo"/>
    <property type="match status" value="1"/>
</dbReference>
<dbReference type="InParanoid" id="A0A059ADF6"/>
<dbReference type="AlphaFoldDB" id="A0A059ADF6"/>
<feature type="transmembrane region" description="Helical" evidence="10">
    <location>
        <begin position="310"/>
        <end position="334"/>
    </location>
</feature>
<evidence type="ECO:0000256" key="8">
    <source>
        <dbReference type="RuleBase" id="RU280816"/>
    </source>
</evidence>
<comment type="subcellular location">
    <subcellularLocation>
        <location evidence="1 8">Membrane</location>
        <topology evidence="1 8">Multi-pass membrane protein</topology>
    </subcellularLocation>
</comment>
<feature type="compositionally biased region" description="Polar residues" evidence="9">
    <location>
        <begin position="466"/>
        <end position="478"/>
    </location>
</feature>
<reference evidence="11" key="1">
    <citation type="submission" date="2013-07" db="EMBL/GenBank/DDBJ databases">
        <title>The genome of Eucalyptus grandis.</title>
        <authorList>
            <person name="Schmutz J."/>
            <person name="Hayes R."/>
            <person name="Myburg A."/>
            <person name="Tuskan G."/>
            <person name="Grattapaglia D."/>
            <person name="Rokhsar D.S."/>
        </authorList>
    </citation>
    <scope>NUCLEOTIDE SEQUENCE</scope>
    <source>
        <tissue evidence="11">Leaf extractions</tissue>
    </source>
</reference>
<dbReference type="GO" id="GO:0016020">
    <property type="term" value="C:membrane"/>
    <property type="evidence" value="ECO:0007669"/>
    <property type="project" value="UniProtKB-SubCell"/>
</dbReference>
<keyword evidence="8" id="KW-0112">Calmodulin-binding</keyword>
<feature type="transmembrane region" description="Helical" evidence="10">
    <location>
        <begin position="61"/>
        <end position="79"/>
    </location>
</feature>
<dbReference type="OrthoDB" id="1388414at2759"/>
<name>A0A059ADF6_EUCGR</name>
<evidence type="ECO:0000256" key="1">
    <source>
        <dbReference type="ARBA" id="ARBA00004141"/>
    </source>
</evidence>
<feature type="transmembrane region" description="Helical" evidence="10">
    <location>
        <begin position="159"/>
        <end position="180"/>
    </location>
</feature>
<comment type="function">
    <text evidence="8">May be involved in modulation of pathogen defense and leaf cell death.</text>
</comment>
<evidence type="ECO:0000313" key="11">
    <source>
        <dbReference type="EMBL" id="KCW51405.1"/>
    </source>
</evidence>
<feature type="transmembrane region" description="Helical" evidence="10">
    <location>
        <begin position="16"/>
        <end position="40"/>
    </location>
</feature>
<sequence>MAGDSGGRSLEQTPTWAVAVVCFVLVLVSIIIEHIIHLIGQWLKKKHKTALYEALEKIKSELMLLGFISLLLTVGQGLISNICISSEVAATWHPCGKSHEQMKNKSQGPPDDKSKDRKLLALSDFPGGGVRRVLAGATYDKCAAKGKVPFVSADGIHQLHIFIFVLAVFHILYCILTMALGRAKMRSWKAWEKETRTTEYQFSHDPERFRFARETSFGRRHMSFWTKTPVLMWIVCFFRQFVRSVPKVDYLTLRHGFITAHLAPQSHVKFDFQKYIKRSLEEDFKVVVGISPPIWFFAVLFLLFNTHGWYSYLWLPFIPLIIILLVGTKLQVIITKMGLRIQERGQVVKGVPVVEPGDDLFWFNRPRLILYLINFVLFQNAFQLAFFVWTSYEFGIKSCFHEHTEDRIIRISMGVLIQILCSYVTLPLYALVTQMGSTMKPTIFNERVATALRNWHHSAKKHIKQNKGSVTPMSSRPATPSHHMSPVHLLRHYRSEMDSMHTSPRLSNFDVDQHDNESPSPTHLHQGEGSSFHNNPNTEQGAVDRERAVQLASIPQPTSRVQHEIEIDIVPKDFSFETKSGAS</sequence>
<feature type="transmembrane region" description="Helical" evidence="10">
    <location>
        <begin position="368"/>
        <end position="389"/>
    </location>
</feature>
<keyword evidence="3 8" id="KW-0812">Transmembrane</keyword>
<keyword evidence="5 8" id="KW-1133">Transmembrane helix</keyword>
<dbReference type="PANTHER" id="PTHR31942">
    <property type="entry name" value="MLO-LIKE PROTEIN 1"/>
    <property type="match status" value="1"/>
</dbReference>
<dbReference type="Gramene" id="KCW51405">
    <property type="protein sequence ID" value="KCW51405"/>
    <property type="gene ID" value="EUGRSUZ_J00942"/>
</dbReference>
<dbReference type="PANTHER" id="PTHR31942:SF34">
    <property type="entry name" value="MLO-LIKE PROTEIN"/>
    <property type="match status" value="1"/>
</dbReference>
<dbReference type="InterPro" id="IPR004326">
    <property type="entry name" value="Mlo"/>
</dbReference>
<dbReference type="GO" id="GO:0006952">
    <property type="term" value="P:defense response"/>
    <property type="evidence" value="ECO:0007669"/>
    <property type="project" value="UniProtKB-KW"/>
</dbReference>
<dbReference type="EMBL" id="KK198762">
    <property type="protein sequence ID" value="KCW51405.1"/>
    <property type="molecule type" value="Genomic_DNA"/>
</dbReference>
<keyword evidence="4 8" id="KW-0611">Plant defense</keyword>
<keyword evidence="6 8" id="KW-0472">Membrane</keyword>
<evidence type="ECO:0000256" key="4">
    <source>
        <dbReference type="ARBA" id="ARBA00022821"/>
    </source>
</evidence>
<dbReference type="STRING" id="71139.A0A059ADF6"/>
<accession>A0A059ADF6</accession>
<dbReference type="eggNOG" id="ENOG502QV68">
    <property type="taxonomic scope" value="Eukaryota"/>
</dbReference>